<evidence type="ECO:0000313" key="7">
    <source>
        <dbReference type="EMBL" id="KAK6344288.1"/>
    </source>
</evidence>
<feature type="active site" description="Charge relay system" evidence="5">
    <location>
        <position position="201"/>
    </location>
</feature>
<dbReference type="PROSITE" id="PS00138">
    <property type="entry name" value="SUBTILASE_SER"/>
    <property type="match status" value="1"/>
</dbReference>
<evidence type="ECO:0000256" key="1">
    <source>
        <dbReference type="ARBA" id="ARBA00011073"/>
    </source>
</evidence>
<dbReference type="Gene3D" id="3.40.50.200">
    <property type="entry name" value="Peptidase S8/S53 domain"/>
    <property type="match status" value="1"/>
</dbReference>
<dbReference type="GO" id="GO:0004252">
    <property type="term" value="F:serine-type endopeptidase activity"/>
    <property type="evidence" value="ECO:0007669"/>
    <property type="project" value="UniProtKB-UniRule"/>
</dbReference>
<evidence type="ECO:0000256" key="4">
    <source>
        <dbReference type="ARBA" id="ARBA00022825"/>
    </source>
</evidence>
<reference evidence="7 8" key="1">
    <citation type="submission" date="2019-10" db="EMBL/GenBank/DDBJ databases">
        <authorList>
            <person name="Palmer J.M."/>
        </authorList>
    </citation>
    <scope>NUCLEOTIDE SEQUENCE [LARGE SCALE GENOMIC DNA]</scope>
    <source>
        <strain evidence="7 8">TWF696</strain>
    </source>
</reference>
<dbReference type="EMBL" id="JAVHNQ010000006">
    <property type="protein sequence ID" value="KAK6344288.1"/>
    <property type="molecule type" value="Genomic_DNA"/>
</dbReference>
<dbReference type="PANTHER" id="PTHR43806">
    <property type="entry name" value="PEPTIDASE S8"/>
    <property type="match status" value="1"/>
</dbReference>
<dbReference type="AlphaFoldDB" id="A0AAV9ULL5"/>
<dbReference type="Pfam" id="PF00082">
    <property type="entry name" value="Peptidase_S8"/>
    <property type="match status" value="1"/>
</dbReference>
<keyword evidence="2 5" id="KW-0645">Protease</keyword>
<dbReference type="GO" id="GO:0006508">
    <property type="term" value="P:proteolysis"/>
    <property type="evidence" value="ECO:0007669"/>
    <property type="project" value="UniProtKB-KW"/>
</dbReference>
<comment type="caution">
    <text evidence="7">The sequence shown here is derived from an EMBL/GenBank/DDBJ whole genome shotgun (WGS) entry which is preliminary data.</text>
</comment>
<keyword evidence="3 5" id="KW-0378">Hydrolase</keyword>
<feature type="active site" description="Charge relay system" evidence="5">
    <location>
        <position position="153"/>
    </location>
</feature>
<dbReference type="SUPFAM" id="SSF52743">
    <property type="entry name" value="Subtilisin-like"/>
    <property type="match status" value="1"/>
</dbReference>
<comment type="similarity">
    <text evidence="1 5">Belongs to the peptidase S8 family.</text>
</comment>
<evidence type="ECO:0000256" key="2">
    <source>
        <dbReference type="ARBA" id="ARBA00022670"/>
    </source>
</evidence>
<organism evidence="7 8">
    <name type="scientific">Orbilia brochopaga</name>
    <dbReference type="NCBI Taxonomy" id="3140254"/>
    <lineage>
        <taxon>Eukaryota</taxon>
        <taxon>Fungi</taxon>
        <taxon>Dikarya</taxon>
        <taxon>Ascomycota</taxon>
        <taxon>Pezizomycotina</taxon>
        <taxon>Orbiliomycetes</taxon>
        <taxon>Orbiliales</taxon>
        <taxon>Orbiliaceae</taxon>
        <taxon>Orbilia</taxon>
    </lineage>
</organism>
<keyword evidence="4 5" id="KW-0720">Serine protease</keyword>
<keyword evidence="8" id="KW-1185">Reference proteome</keyword>
<accession>A0AAV9ULL5</accession>
<dbReference type="InterPro" id="IPR050131">
    <property type="entry name" value="Peptidase_S8_subtilisin-like"/>
</dbReference>
<protein>
    <submittedName>
        <fullName evidence="7">Serine protease</fullName>
    </submittedName>
</protein>
<evidence type="ECO:0000256" key="5">
    <source>
        <dbReference type="PROSITE-ProRule" id="PRU01240"/>
    </source>
</evidence>
<dbReference type="PRINTS" id="PR00723">
    <property type="entry name" value="SUBTILISIN"/>
</dbReference>
<dbReference type="InterPro" id="IPR000209">
    <property type="entry name" value="Peptidase_S8/S53_dom"/>
</dbReference>
<evidence type="ECO:0000256" key="3">
    <source>
        <dbReference type="ARBA" id="ARBA00022801"/>
    </source>
</evidence>
<evidence type="ECO:0000313" key="8">
    <source>
        <dbReference type="Proteomes" id="UP001375240"/>
    </source>
</evidence>
<gene>
    <name evidence="7" type="primary">SUB8_1</name>
    <name evidence="7" type="ORF">TWF696_007929</name>
</gene>
<name>A0AAV9ULL5_9PEZI</name>
<evidence type="ECO:0000259" key="6">
    <source>
        <dbReference type="Pfam" id="PF00082"/>
    </source>
</evidence>
<dbReference type="Proteomes" id="UP001375240">
    <property type="component" value="Unassembled WGS sequence"/>
</dbReference>
<feature type="active site" description="Charge relay system" evidence="5">
    <location>
        <position position="377"/>
    </location>
</feature>
<proteinExistence type="inferred from homology"/>
<dbReference type="InterPro" id="IPR015500">
    <property type="entry name" value="Peptidase_S8_subtilisin-rel"/>
</dbReference>
<dbReference type="InterPro" id="IPR023828">
    <property type="entry name" value="Peptidase_S8_Ser-AS"/>
</dbReference>
<feature type="domain" description="Peptidase S8/S53" evidence="6">
    <location>
        <begin position="144"/>
        <end position="414"/>
    </location>
</feature>
<sequence length="433" mass="46944">MSMQDGTTLAQADQQLTVPDSYAVVYKEPIEEEFPARFMRRVESLCAQYPVSPDGKVFSGITDHFSAIFHGFAGSFHPAVVDELRNEERVEVMGNERVELLWGPYIDQPTGSWALADISRSNTGAFNPRAPSSNYVYHRSSLGGEGVTIHVIDSGYDSTSTTIEKDRVEERTPGASANIDAGLKKSFDEDVAAQPQTSKSHGTLVATFAAGTTMGAAPKAKVVVWNAVKDATHPEKDANSVRIANAFEKIVMQFGQNDRAHLNVINCSFGRMHAPVGNLGRSLLRKAVEGALAKNFLVVAAAGNSNIEIKWPTSKLESENADAGAYYPACIPGVLTVGAYDLDRKKAFFSNYGEPVGIWAPGVNFVSSDGQWKFGTSFAAPLVSGIAACILAEKAKADPNYRMKPKEVQDVLLSWCYKDSQGRSLLHNRALLD</sequence>
<dbReference type="InterPro" id="IPR036852">
    <property type="entry name" value="Peptidase_S8/S53_dom_sf"/>
</dbReference>
<dbReference type="PROSITE" id="PS51892">
    <property type="entry name" value="SUBTILASE"/>
    <property type="match status" value="1"/>
</dbReference>
<dbReference type="PANTHER" id="PTHR43806:SF11">
    <property type="entry name" value="CEREVISIN-RELATED"/>
    <property type="match status" value="1"/>
</dbReference>